<dbReference type="EC" id="2.7.1.21" evidence="2 8"/>
<dbReference type="Gene3D" id="3.30.60.20">
    <property type="match status" value="1"/>
</dbReference>
<comment type="catalytic activity">
    <reaction evidence="8">
        <text>thymidine + ATP = dTMP + ADP + H(+)</text>
        <dbReference type="Rhea" id="RHEA:19129"/>
        <dbReference type="ChEBI" id="CHEBI:15378"/>
        <dbReference type="ChEBI" id="CHEBI:17748"/>
        <dbReference type="ChEBI" id="CHEBI:30616"/>
        <dbReference type="ChEBI" id="CHEBI:63528"/>
        <dbReference type="ChEBI" id="CHEBI:456216"/>
        <dbReference type="EC" id="2.7.1.21"/>
    </reaction>
</comment>
<keyword evidence="5 8" id="KW-0547">Nucleotide-binding</keyword>
<dbReference type="FunFam" id="3.30.60.20:FF:000051">
    <property type="entry name" value="Thymidine kinase"/>
    <property type="match status" value="1"/>
</dbReference>
<organism evidence="10">
    <name type="scientific">Rhododendron williamsianum</name>
    <dbReference type="NCBI Taxonomy" id="262921"/>
    <lineage>
        <taxon>Eukaryota</taxon>
        <taxon>Viridiplantae</taxon>
        <taxon>Streptophyta</taxon>
        <taxon>Embryophyta</taxon>
        <taxon>Tracheophyta</taxon>
        <taxon>Spermatophyta</taxon>
        <taxon>Magnoliopsida</taxon>
        <taxon>eudicotyledons</taxon>
        <taxon>Gunneridae</taxon>
        <taxon>Pentapetalae</taxon>
        <taxon>asterids</taxon>
        <taxon>Ericales</taxon>
        <taxon>Ericaceae</taxon>
        <taxon>Ericoideae</taxon>
        <taxon>Rhodoreae</taxon>
        <taxon>Rhododendron</taxon>
    </lineage>
</organism>
<evidence type="ECO:0000256" key="7">
    <source>
        <dbReference type="ARBA" id="ARBA00022840"/>
    </source>
</evidence>
<dbReference type="EMBL" id="QEFC01003991">
    <property type="protein sequence ID" value="KAE9445950.1"/>
    <property type="molecule type" value="Genomic_DNA"/>
</dbReference>
<evidence type="ECO:0000313" key="10">
    <source>
        <dbReference type="EMBL" id="KAE9445950.1"/>
    </source>
</evidence>
<evidence type="ECO:0000256" key="4">
    <source>
        <dbReference type="ARBA" id="ARBA00022679"/>
    </source>
</evidence>
<dbReference type="AlphaFoldDB" id="A0A6A4KIV3"/>
<sequence length="121" mass="13281">QFFDDLSDFCCKAADLDGKTIVIAGLDGDYLKFGLTKLTARCELYGKRAFFTPRKTGETETEVIGGSDIFETVCLQHYVNGQAVVEAVQNVLKPSGCSCLVISLPHILIFQMVVVTLLRKS</sequence>
<dbReference type="SUPFAM" id="SSF57716">
    <property type="entry name" value="Glucocorticoid receptor-like (DNA-binding domain)"/>
    <property type="match status" value="1"/>
</dbReference>
<dbReference type="GO" id="GO:0004797">
    <property type="term" value="F:thymidine kinase activity"/>
    <property type="evidence" value="ECO:0007669"/>
    <property type="project" value="UniProtKB-EC"/>
</dbReference>
<dbReference type="GO" id="GO:0046104">
    <property type="term" value="P:thymidine metabolic process"/>
    <property type="evidence" value="ECO:0007669"/>
    <property type="project" value="TreeGrafter"/>
</dbReference>
<dbReference type="GO" id="GO:0005524">
    <property type="term" value="F:ATP binding"/>
    <property type="evidence" value="ECO:0007669"/>
    <property type="project" value="UniProtKB-KW"/>
</dbReference>
<evidence type="ECO:0000256" key="3">
    <source>
        <dbReference type="ARBA" id="ARBA00022634"/>
    </source>
</evidence>
<dbReference type="OrthoDB" id="439028at2759"/>
<dbReference type="Pfam" id="PF00265">
    <property type="entry name" value="TK"/>
    <property type="match status" value="1"/>
</dbReference>
<keyword evidence="3 8" id="KW-0237">DNA synthesis</keyword>
<evidence type="ECO:0000256" key="1">
    <source>
        <dbReference type="ARBA" id="ARBA00007587"/>
    </source>
</evidence>
<evidence type="ECO:0000256" key="5">
    <source>
        <dbReference type="ARBA" id="ARBA00022741"/>
    </source>
</evidence>
<dbReference type="InterPro" id="IPR027417">
    <property type="entry name" value="P-loop_NTPase"/>
</dbReference>
<evidence type="ECO:0000256" key="2">
    <source>
        <dbReference type="ARBA" id="ARBA00012118"/>
    </source>
</evidence>
<keyword evidence="4 8" id="KW-0808">Transferase</keyword>
<name>A0A6A4KIV3_9ERIC</name>
<keyword evidence="6 8" id="KW-0418">Kinase</keyword>
<reference evidence="10" key="1">
    <citation type="journal article" date="2019" name="Genome Biol. Evol.">
        <title>The Rhododendron genome and chromosomal organization provide insight into shared whole-genome duplications across the heath family (Ericaceae).</title>
        <authorList>
            <person name="Soza V.L."/>
            <person name="Lindsley D."/>
            <person name="Waalkes A."/>
            <person name="Ramage E."/>
            <person name="Patwardhan R.P."/>
            <person name="Burton J.N."/>
            <person name="Adey A."/>
            <person name="Kumar A."/>
            <person name="Qiu R."/>
            <person name="Shendure J."/>
            <person name="Hall B."/>
        </authorList>
    </citation>
    <scope>NUCLEOTIDE SEQUENCE</scope>
    <source>
        <strain evidence="10">RSF 1966-606</strain>
    </source>
</reference>
<accession>A0A6A4KIV3</accession>
<dbReference type="PANTHER" id="PTHR11441:SF12">
    <property type="entry name" value="THYMIDINE KINASE A"/>
    <property type="match status" value="1"/>
</dbReference>
<feature type="non-terminal residue" evidence="10">
    <location>
        <position position="1"/>
    </location>
</feature>
<comment type="similarity">
    <text evidence="1 9">Belongs to the thymidine kinase family.</text>
</comment>
<protein>
    <recommendedName>
        <fullName evidence="2 8">Thymidine kinase</fullName>
        <ecNumber evidence="2 8">2.7.1.21</ecNumber>
    </recommendedName>
</protein>
<proteinExistence type="inferred from homology"/>
<evidence type="ECO:0000256" key="9">
    <source>
        <dbReference type="RuleBase" id="RU004165"/>
    </source>
</evidence>
<dbReference type="Gene3D" id="3.40.50.300">
    <property type="entry name" value="P-loop containing nucleotide triphosphate hydrolases"/>
    <property type="match status" value="1"/>
</dbReference>
<keyword evidence="7 8" id="KW-0067">ATP-binding</keyword>
<comment type="caution">
    <text evidence="10">The sequence shown here is derived from an EMBL/GenBank/DDBJ whole genome shotgun (WGS) entry which is preliminary data.</text>
</comment>
<dbReference type="InterPro" id="IPR001267">
    <property type="entry name" value="Thymidine_kinase"/>
</dbReference>
<evidence type="ECO:0000256" key="8">
    <source>
        <dbReference type="RuleBase" id="RU000544"/>
    </source>
</evidence>
<gene>
    <name evidence="10" type="ORF">C3L33_22152</name>
</gene>
<dbReference type="PANTHER" id="PTHR11441">
    <property type="entry name" value="THYMIDINE KINASE"/>
    <property type="match status" value="1"/>
</dbReference>
<evidence type="ECO:0000256" key="6">
    <source>
        <dbReference type="ARBA" id="ARBA00022777"/>
    </source>
</evidence>
<dbReference type="GO" id="GO:0071897">
    <property type="term" value="P:DNA biosynthetic process"/>
    <property type="evidence" value="ECO:0007669"/>
    <property type="project" value="UniProtKB-KW"/>
</dbReference>